<evidence type="ECO:0000313" key="2">
    <source>
        <dbReference type="EMBL" id="OGL52036.1"/>
    </source>
</evidence>
<sequence>MTLFYRIIQKLLEKTFSLINNLLYYPHKTSFTSSGPLISVIIPVYDPNPDHLKTAIESVIDQTYQNWELIIINDASPNPQIQILLELFSNHPKIKIIHNLKNLNIVASTNLGIRESRGEYIAFFDHDDYLFPQALSYIAQNLNEITYTDEDKILNSQHSNPFFKPDFDPNLLSQVNYINHLCVFKKTFLEKLNYLRPGTDGSQDWDLLLRASKILKTSQVTHLPQILYSWRITPTSTASASGIKNSKYLDVQKTILQFNFPTSTITPSRYLGIWSHNHQPTVLPYQFQLHTLKHLSSF</sequence>
<accession>A0A1F7SE31</accession>
<dbReference type="PANTHER" id="PTHR22916:SF3">
    <property type="entry name" value="UDP-GLCNAC:BETAGAL BETA-1,3-N-ACETYLGLUCOSAMINYLTRANSFERASE-LIKE PROTEIN 1"/>
    <property type="match status" value="1"/>
</dbReference>
<protein>
    <recommendedName>
        <fullName evidence="1">Glycosyltransferase 2-like domain-containing protein</fullName>
    </recommendedName>
</protein>
<reference evidence="2 3" key="1">
    <citation type="journal article" date="2016" name="Nat. Commun.">
        <title>Thousands of microbial genomes shed light on interconnected biogeochemical processes in an aquifer system.</title>
        <authorList>
            <person name="Anantharaman K."/>
            <person name="Brown C.T."/>
            <person name="Hug L.A."/>
            <person name="Sharon I."/>
            <person name="Castelle C.J."/>
            <person name="Probst A.J."/>
            <person name="Thomas B.C."/>
            <person name="Singh A."/>
            <person name="Wilkins M.J."/>
            <person name="Karaoz U."/>
            <person name="Brodie E.L."/>
            <person name="Williams K.H."/>
            <person name="Hubbard S.S."/>
            <person name="Banfield J.F."/>
        </authorList>
    </citation>
    <scope>NUCLEOTIDE SEQUENCE [LARGE SCALE GENOMIC DNA]</scope>
</reference>
<name>A0A1F7SE31_9BACT</name>
<dbReference type="GO" id="GO:0016758">
    <property type="term" value="F:hexosyltransferase activity"/>
    <property type="evidence" value="ECO:0007669"/>
    <property type="project" value="UniProtKB-ARBA"/>
</dbReference>
<evidence type="ECO:0000313" key="3">
    <source>
        <dbReference type="Proteomes" id="UP000185874"/>
    </source>
</evidence>
<dbReference type="Proteomes" id="UP000185874">
    <property type="component" value="Unassembled WGS sequence"/>
</dbReference>
<proteinExistence type="predicted"/>
<evidence type="ECO:0000259" key="1">
    <source>
        <dbReference type="Pfam" id="PF00535"/>
    </source>
</evidence>
<organism evidence="2 3">
    <name type="scientific">Candidatus Shapirobacteria bacterium RBG_13_44_7</name>
    <dbReference type="NCBI Taxonomy" id="1802149"/>
    <lineage>
        <taxon>Bacteria</taxon>
        <taxon>Candidatus Shapironibacteriota</taxon>
    </lineage>
</organism>
<feature type="domain" description="Glycosyltransferase 2-like" evidence="1">
    <location>
        <begin position="39"/>
        <end position="144"/>
    </location>
</feature>
<dbReference type="EMBL" id="MGDJ01000033">
    <property type="protein sequence ID" value="OGL52036.1"/>
    <property type="molecule type" value="Genomic_DNA"/>
</dbReference>
<comment type="caution">
    <text evidence="2">The sequence shown here is derived from an EMBL/GenBank/DDBJ whole genome shotgun (WGS) entry which is preliminary data.</text>
</comment>
<dbReference type="Pfam" id="PF00535">
    <property type="entry name" value="Glycos_transf_2"/>
    <property type="match status" value="1"/>
</dbReference>
<dbReference type="Gene3D" id="3.90.550.10">
    <property type="entry name" value="Spore Coat Polysaccharide Biosynthesis Protein SpsA, Chain A"/>
    <property type="match status" value="1"/>
</dbReference>
<dbReference type="AlphaFoldDB" id="A0A1F7SE31"/>
<dbReference type="InterPro" id="IPR029044">
    <property type="entry name" value="Nucleotide-diphossugar_trans"/>
</dbReference>
<dbReference type="PANTHER" id="PTHR22916">
    <property type="entry name" value="GLYCOSYLTRANSFERASE"/>
    <property type="match status" value="1"/>
</dbReference>
<dbReference type="InterPro" id="IPR001173">
    <property type="entry name" value="Glyco_trans_2-like"/>
</dbReference>
<dbReference type="SUPFAM" id="SSF53448">
    <property type="entry name" value="Nucleotide-diphospho-sugar transferases"/>
    <property type="match status" value="1"/>
</dbReference>
<gene>
    <name evidence="2" type="ORF">A3K55_00495</name>
</gene>